<comment type="caution">
    <text evidence="1">The sequence shown here is derived from an EMBL/GenBank/DDBJ whole genome shotgun (WGS) entry which is preliminary data.</text>
</comment>
<name>A0A1F4RZ10_UNCSA</name>
<protein>
    <submittedName>
        <fullName evidence="1">Uncharacterized protein</fullName>
    </submittedName>
</protein>
<accession>A0A1F4RZ10</accession>
<dbReference type="Proteomes" id="UP000177905">
    <property type="component" value="Unassembled WGS sequence"/>
</dbReference>
<organism evidence="1 2">
    <name type="scientific">candidate division WOR-1 bacterium RIFOXYB2_FULL_36_35</name>
    <dbReference type="NCBI Taxonomy" id="1802578"/>
    <lineage>
        <taxon>Bacteria</taxon>
        <taxon>Bacillati</taxon>
        <taxon>Saganbacteria</taxon>
    </lineage>
</organism>
<dbReference type="AlphaFoldDB" id="A0A1F4RZ10"/>
<proteinExistence type="predicted"/>
<evidence type="ECO:0000313" key="2">
    <source>
        <dbReference type="Proteomes" id="UP000177905"/>
    </source>
</evidence>
<dbReference type="EMBL" id="MEUA01000056">
    <property type="protein sequence ID" value="OGC13418.1"/>
    <property type="molecule type" value="Genomic_DNA"/>
</dbReference>
<gene>
    <name evidence="1" type="ORF">A2290_09015</name>
</gene>
<evidence type="ECO:0000313" key="1">
    <source>
        <dbReference type="EMBL" id="OGC13418.1"/>
    </source>
</evidence>
<sequence>MGYIELLEQGGLDAVNARVQSLFEQLKQTPGDKELGQAIKDFNDLLYRAIECLVPAVKAISITFSELQDNDKAGAYYYLPEAYNQNSLTFDGSLHIHLPYIFSPTQLQGKHAGSGFRQLQALESRTLEASKCFEKVSLDFNVCGSLNLLGLGKSSLPLERIISINFTDKEEYSHHFTGFPNDYTLTSAPTFFEYYKIFEENRKPSETLI</sequence>
<reference evidence="1 2" key="1">
    <citation type="journal article" date="2016" name="Nat. Commun.">
        <title>Thousands of microbial genomes shed light on interconnected biogeochemical processes in an aquifer system.</title>
        <authorList>
            <person name="Anantharaman K."/>
            <person name="Brown C.T."/>
            <person name="Hug L.A."/>
            <person name="Sharon I."/>
            <person name="Castelle C.J."/>
            <person name="Probst A.J."/>
            <person name="Thomas B.C."/>
            <person name="Singh A."/>
            <person name="Wilkins M.J."/>
            <person name="Karaoz U."/>
            <person name="Brodie E.L."/>
            <person name="Williams K.H."/>
            <person name="Hubbard S.S."/>
            <person name="Banfield J.F."/>
        </authorList>
    </citation>
    <scope>NUCLEOTIDE SEQUENCE [LARGE SCALE GENOMIC DNA]</scope>
</reference>